<comment type="similarity">
    <text evidence="1">Belongs to the nodulin 20 family.</text>
</comment>
<dbReference type="AlphaFoldDB" id="C6T3V4"/>
<sequence length="219" mass="23861">MEKMGVMLITLFLFIAATVAEDADNIGEAIIPENPKFKKFVTDCTSHVAERCSSGSEALHGEGGLALCLFDSMENCLVEHGAAKVNQRSLFVLPKGSTPIEPKDSLPSFIPSPPIPPKSKFECWCESLISCVCTWTSMVPSTRLLNNQQLGQGFYYFQYEPLLQFRTVLRTCSLESARTCLNAPNVATSPLAACLIPSMNQCVYPSGADPVLVAYLLKA</sequence>
<dbReference type="InterPro" id="IPR003387">
    <property type="entry name" value="Nodulin"/>
</dbReference>
<protein>
    <submittedName>
        <fullName evidence="5">Uncharacterized protein</fullName>
    </submittedName>
</protein>
<dbReference type="GO" id="GO:0009877">
    <property type="term" value="P:nodulation"/>
    <property type="evidence" value="ECO:0007669"/>
    <property type="project" value="UniProtKB-KW"/>
</dbReference>
<keyword evidence="3 4" id="KW-0732">Signal</keyword>
<evidence type="ECO:0000256" key="2">
    <source>
        <dbReference type="ARBA" id="ARBA00022458"/>
    </source>
</evidence>
<evidence type="ECO:0000256" key="4">
    <source>
        <dbReference type="SAM" id="SignalP"/>
    </source>
</evidence>
<accession>C6T3V4</accession>
<evidence type="ECO:0000256" key="3">
    <source>
        <dbReference type="ARBA" id="ARBA00022729"/>
    </source>
</evidence>
<proteinExistence type="evidence at transcript level"/>
<reference evidence="5" key="1">
    <citation type="submission" date="2009-08" db="EMBL/GenBank/DDBJ databases">
        <authorList>
            <person name="Cheung F."/>
            <person name="Xiao Y."/>
            <person name="Chan A."/>
            <person name="Moskal W."/>
            <person name="Town C.D."/>
        </authorList>
    </citation>
    <scope>NUCLEOTIDE SEQUENCE</scope>
</reference>
<evidence type="ECO:0000256" key="1">
    <source>
        <dbReference type="ARBA" id="ARBA00010119"/>
    </source>
</evidence>
<name>C6T3V4_SOYBN</name>
<dbReference type="Pfam" id="PF02451">
    <property type="entry name" value="Nodulin"/>
    <property type="match status" value="1"/>
</dbReference>
<keyword evidence="2" id="KW-0536">Nodulation</keyword>
<evidence type="ECO:0000313" key="5">
    <source>
        <dbReference type="EMBL" id="ACU16342.1"/>
    </source>
</evidence>
<dbReference type="EMBL" id="BT092115">
    <property type="protein sequence ID" value="ACU16342.1"/>
    <property type="molecule type" value="mRNA"/>
</dbReference>
<feature type="signal peptide" evidence="4">
    <location>
        <begin position="1"/>
        <end position="20"/>
    </location>
</feature>
<organism evidence="5">
    <name type="scientific">Glycine max</name>
    <name type="common">Soybean</name>
    <name type="synonym">Glycine hispida</name>
    <dbReference type="NCBI Taxonomy" id="3847"/>
    <lineage>
        <taxon>Eukaryota</taxon>
        <taxon>Viridiplantae</taxon>
        <taxon>Streptophyta</taxon>
        <taxon>Embryophyta</taxon>
        <taxon>Tracheophyta</taxon>
        <taxon>Spermatophyta</taxon>
        <taxon>Magnoliopsida</taxon>
        <taxon>eudicotyledons</taxon>
        <taxon>Gunneridae</taxon>
        <taxon>Pentapetalae</taxon>
        <taxon>rosids</taxon>
        <taxon>fabids</taxon>
        <taxon>Fabales</taxon>
        <taxon>Fabaceae</taxon>
        <taxon>Papilionoideae</taxon>
        <taxon>50 kb inversion clade</taxon>
        <taxon>NPAAA clade</taxon>
        <taxon>indigoferoid/millettioid clade</taxon>
        <taxon>Phaseoleae</taxon>
        <taxon>Glycine</taxon>
        <taxon>Glycine subgen. Soja</taxon>
    </lineage>
</organism>
<feature type="chain" id="PRO_5002970013" evidence="4">
    <location>
        <begin position="21"/>
        <end position="219"/>
    </location>
</feature>